<evidence type="ECO:0000313" key="1">
    <source>
        <dbReference type="EMBL" id="CAD2215424.1"/>
    </source>
</evidence>
<sequence length="265" mass="30155">MQTFEIFKDTLDHWFHTVHLPIHLQHRLFEKLCSGTLDGGDAFYRARVECDDPDTPETTVLMTSRPIAKHEDIWLVEHAVTFIGRHCLKEDVLHRSPQPDTLCRRLEEMLCIPVEEEGACTRSLEDRLDVVASRLEPLLWSFRVLPVDVRHYPLHYFHTEHSEAQTQYVLHDELGTAAVNGTRTVPSPVQQGNVRLAILPILIERTAMVVSVMWPIKDMERDELVVCPLDAKQGGRLGEPQSGEDLLVVRYSELPSVSVVNGING</sequence>
<dbReference type="InterPro" id="IPR027749">
    <property type="entry name" value="TTLL12"/>
</dbReference>
<organism evidence="1 2">
    <name type="scientific">Angomonas deanei</name>
    <dbReference type="NCBI Taxonomy" id="59799"/>
    <lineage>
        <taxon>Eukaryota</taxon>
        <taxon>Discoba</taxon>
        <taxon>Euglenozoa</taxon>
        <taxon>Kinetoplastea</taxon>
        <taxon>Metakinetoplastina</taxon>
        <taxon>Trypanosomatida</taxon>
        <taxon>Trypanosomatidae</taxon>
        <taxon>Strigomonadinae</taxon>
        <taxon>Angomonas</taxon>
    </lineage>
</organism>
<name>A0A7G2C8J5_9TRYP</name>
<protein>
    <submittedName>
        <fullName evidence="1">Uncharacterized protein</fullName>
    </submittedName>
</protein>
<dbReference type="VEuPathDB" id="TriTrypDB:ADEAN_000287900"/>
<dbReference type="Proteomes" id="UP000515908">
    <property type="component" value="Chromosome 05"/>
</dbReference>
<evidence type="ECO:0000313" key="2">
    <source>
        <dbReference type="Proteomes" id="UP000515908"/>
    </source>
</evidence>
<reference evidence="1 2" key="1">
    <citation type="submission" date="2020-08" db="EMBL/GenBank/DDBJ databases">
        <authorList>
            <person name="Newling K."/>
            <person name="Davey J."/>
            <person name="Forrester S."/>
        </authorList>
    </citation>
    <scope>NUCLEOTIDE SEQUENCE [LARGE SCALE GENOMIC DNA]</scope>
    <source>
        <strain evidence="2">Crithidia deanei Carvalho (ATCC PRA-265)</strain>
    </source>
</reference>
<dbReference type="AlphaFoldDB" id="A0A7G2C8J5"/>
<dbReference type="GO" id="GO:0005737">
    <property type="term" value="C:cytoplasm"/>
    <property type="evidence" value="ECO:0007669"/>
    <property type="project" value="TreeGrafter"/>
</dbReference>
<gene>
    <name evidence="1" type="ORF">ADEAN_000287900</name>
</gene>
<keyword evidence="2" id="KW-1185">Reference proteome</keyword>
<dbReference type="PANTHER" id="PTHR46088:SF1">
    <property type="entry name" value="TUBULIN--TYROSINE LIGASE-LIKE PROTEIN 12"/>
    <property type="match status" value="1"/>
</dbReference>
<accession>A0A7G2C8J5</accession>
<dbReference type="PANTHER" id="PTHR46088">
    <property type="entry name" value="TUBULIN--TYROSINE LIGASE-LIKE PROTEIN 12"/>
    <property type="match status" value="1"/>
</dbReference>
<proteinExistence type="predicted"/>
<dbReference type="EMBL" id="LR877149">
    <property type="protein sequence ID" value="CAD2215424.1"/>
    <property type="molecule type" value="Genomic_DNA"/>
</dbReference>